<proteinExistence type="predicted"/>
<keyword evidence="2" id="KW-1185">Reference proteome</keyword>
<organism evidence="1 2">
    <name type="scientific">Carpediemonas membranifera</name>
    <dbReference type="NCBI Taxonomy" id="201153"/>
    <lineage>
        <taxon>Eukaryota</taxon>
        <taxon>Metamonada</taxon>
        <taxon>Carpediemonas-like organisms</taxon>
        <taxon>Carpediemonas</taxon>
    </lineage>
</organism>
<reference evidence="1" key="1">
    <citation type="submission" date="2021-05" db="EMBL/GenBank/DDBJ databases">
        <title>A free-living protist that lacks canonical eukaryotic 1 DNA replication and segregation systems.</title>
        <authorList>
            <person name="Salas-Leiva D.E."/>
            <person name="Tromer E.C."/>
            <person name="Curtis B.A."/>
            <person name="Jerlstrom-Hultqvist J."/>
            <person name="Kolisko M."/>
            <person name="Yi Z."/>
            <person name="Salas-Leiva J.S."/>
            <person name="Gallot-Lavallee L."/>
            <person name="Kops G.J.P.L."/>
            <person name="Archibald J.M."/>
            <person name="Simpson A.G.B."/>
            <person name="Roger A.J."/>
        </authorList>
    </citation>
    <scope>NUCLEOTIDE SEQUENCE</scope>
    <source>
        <strain evidence="1">BICM</strain>
    </source>
</reference>
<protein>
    <submittedName>
        <fullName evidence="1">Uncharacterized protein</fullName>
    </submittedName>
</protein>
<evidence type="ECO:0000313" key="2">
    <source>
        <dbReference type="Proteomes" id="UP000717585"/>
    </source>
</evidence>
<dbReference type="SUPFAM" id="SSF55945">
    <property type="entry name" value="TATA-box binding protein-like"/>
    <property type="match status" value="1"/>
</dbReference>
<dbReference type="AlphaFoldDB" id="A0A8J6AR55"/>
<comment type="caution">
    <text evidence="1">The sequence shown here is derived from an EMBL/GenBank/DDBJ whole genome shotgun (WGS) entry which is preliminary data.</text>
</comment>
<sequence>MGSEEAPPTMGYSRSQFKISCKKLNDKTIEKLCKEMTKADMHCSLAPKDQLPSMTFNTMFMQKYSVCGRLLATGRGTLDIFGVPDPAKAHNAVLQTFIQGIEAAKAVGEVRLKDWRMKEIRADKMVNRQGAISLIDLDKLAAITADISVYSPELGDSVMIMWHKPAGVITRVTMMGKISVSNAKTMDDLHAAIRLTLELSRQCVRSAG</sequence>
<name>A0A8J6AR55_9EUKA</name>
<evidence type="ECO:0000313" key="1">
    <source>
        <dbReference type="EMBL" id="KAG9391828.1"/>
    </source>
</evidence>
<accession>A0A8J6AR55</accession>
<dbReference type="Proteomes" id="UP000717585">
    <property type="component" value="Unassembled WGS sequence"/>
</dbReference>
<dbReference type="EMBL" id="JAHDYR010000049">
    <property type="protein sequence ID" value="KAG9391828.1"/>
    <property type="molecule type" value="Genomic_DNA"/>
</dbReference>
<gene>
    <name evidence="1" type="ORF">J8273_6896</name>
</gene>